<protein>
    <submittedName>
        <fullName evidence="1">Uncharacterized protein</fullName>
    </submittedName>
</protein>
<reference evidence="1 2" key="1">
    <citation type="submission" date="2024-03" db="EMBL/GenBank/DDBJ databases">
        <title>Novel species of the genus Variovorax.</title>
        <authorList>
            <person name="Liu Q."/>
            <person name="Xin Y.-H."/>
        </authorList>
    </citation>
    <scope>NUCLEOTIDE SEQUENCE [LARGE SCALE GENOMIC DNA]</scope>
    <source>
        <strain evidence="1 2">KACC 18901</strain>
    </source>
</reference>
<keyword evidence="2" id="KW-1185">Reference proteome</keyword>
<dbReference type="RefSeq" id="WP_340336788.1">
    <property type="nucleotide sequence ID" value="NZ_JBBKZS010000008.1"/>
</dbReference>
<evidence type="ECO:0000313" key="2">
    <source>
        <dbReference type="Proteomes" id="UP001367030"/>
    </source>
</evidence>
<comment type="caution">
    <text evidence="1">The sequence shown here is derived from an EMBL/GenBank/DDBJ whole genome shotgun (WGS) entry which is preliminary data.</text>
</comment>
<organism evidence="1 2">
    <name type="scientific">Variovorax robiniae</name>
    <dbReference type="NCBI Taxonomy" id="1836199"/>
    <lineage>
        <taxon>Bacteria</taxon>
        <taxon>Pseudomonadati</taxon>
        <taxon>Pseudomonadota</taxon>
        <taxon>Betaproteobacteria</taxon>
        <taxon>Burkholderiales</taxon>
        <taxon>Comamonadaceae</taxon>
        <taxon>Variovorax</taxon>
    </lineage>
</organism>
<sequence length="103" mass="11561">MQPHLQIRCIRPQVYAYSLSASADSFLHTETTLESLERCLWDACDALGHYFSSVQISLEGQPLGSYGVALVQRNAPALARQLRERFVMARERQARPLSVVVNA</sequence>
<name>A0ABU8XAG9_9BURK</name>
<dbReference type="Proteomes" id="UP001367030">
    <property type="component" value="Unassembled WGS sequence"/>
</dbReference>
<accession>A0ABU8XAG9</accession>
<dbReference type="EMBL" id="JBBKZS010000008">
    <property type="protein sequence ID" value="MEJ8856711.1"/>
    <property type="molecule type" value="Genomic_DNA"/>
</dbReference>
<proteinExistence type="predicted"/>
<evidence type="ECO:0000313" key="1">
    <source>
        <dbReference type="EMBL" id="MEJ8856711.1"/>
    </source>
</evidence>
<gene>
    <name evidence="1" type="ORF">WKW79_19205</name>
</gene>